<evidence type="ECO:0000313" key="2">
    <source>
        <dbReference type="Proteomes" id="UP001307849"/>
    </source>
</evidence>
<dbReference type="EMBL" id="JAVHJM010000002">
    <property type="protein sequence ID" value="KAK6518589.1"/>
    <property type="molecule type" value="Genomic_DNA"/>
</dbReference>
<sequence>MFASVWPSLENEMSFDGGWSIKIDDTTRSADRTLVRIVSTPVESMLAIVICERDVRVGEGNLIIKVPISGEKIADIPLLSVLLPIQSSPAYAKGVLYMYISSYLS</sequence>
<evidence type="ECO:0000313" key="1">
    <source>
        <dbReference type="EMBL" id="KAK6518589.1"/>
    </source>
</evidence>
<organism evidence="1 2">
    <name type="scientific">Arthrobotrys conoides</name>
    <dbReference type="NCBI Taxonomy" id="74498"/>
    <lineage>
        <taxon>Eukaryota</taxon>
        <taxon>Fungi</taxon>
        <taxon>Dikarya</taxon>
        <taxon>Ascomycota</taxon>
        <taxon>Pezizomycotina</taxon>
        <taxon>Orbiliomycetes</taxon>
        <taxon>Orbiliales</taxon>
        <taxon>Orbiliaceae</taxon>
        <taxon>Arthrobotrys</taxon>
    </lineage>
</organism>
<name>A0AAN8NJS5_9PEZI</name>
<reference evidence="1 2" key="1">
    <citation type="submission" date="2019-10" db="EMBL/GenBank/DDBJ databases">
        <authorList>
            <person name="Palmer J.M."/>
        </authorList>
    </citation>
    <scope>NUCLEOTIDE SEQUENCE [LARGE SCALE GENOMIC DNA]</scope>
    <source>
        <strain evidence="1 2">TWF506</strain>
    </source>
</reference>
<dbReference type="AlphaFoldDB" id="A0AAN8NJS5"/>
<keyword evidence="2" id="KW-1185">Reference proteome</keyword>
<gene>
    <name evidence="1" type="ORF">TWF506_005724</name>
</gene>
<protein>
    <submittedName>
        <fullName evidence="1">Uncharacterized protein</fullName>
    </submittedName>
</protein>
<dbReference type="Proteomes" id="UP001307849">
    <property type="component" value="Unassembled WGS sequence"/>
</dbReference>
<proteinExistence type="predicted"/>
<comment type="caution">
    <text evidence="1">The sequence shown here is derived from an EMBL/GenBank/DDBJ whole genome shotgun (WGS) entry which is preliminary data.</text>
</comment>
<accession>A0AAN8NJS5</accession>